<organism evidence="2 3">
    <name type="scientific">Prunus dulcis</name>
    <name type="common">Almond</name>
    <name type="synonym">Amygdalus dulcis</name>
    <dbReference type="NCBI Taxonomy" id="3755"/>
    <lineage>
        <taxon>Eukaryota</taxon>
        <taxon>Viridiplantae</taxon>
        <taxon>Streptophyta</taxon>
        <taxon>Embryophyta</taxon>
        <taxon>Tracheophyta</taxon>
        <taxon>Spermatophyta</taxon>
        <taxon>Magnoliopsida</taxon>
        <taxon>eudicotyledons</taxon>
        <taxon>Gunneridae</taxon>
        <taxon>Pentapetalae</taxon>
        <taxon>rosids</taxon>
        <taxon>fabids</taxon>
        <taxon>Rosales</taxon>
        <taxon>Rosaceae</taxon>
        <taxon>Amygdaloideae</taxon>
        <taxon>Amygdaleae</taxon>
        <taxon>Prunus</taxon>
    </lineage>
</organism>
<evidence type="ECO:0000256" key="1">
    <source>
        <dbReference type="SAM" id="MobiDB-lite"/>
    </source>
</evidence>
<dbReference type="Proteomes" id="UP001054821">
    <property type="component" value="Chromosome 2"/>
</dbReference>
<comment type="caution">
    <text evidence="2">The sequence shown here is derived from an EMBL/GenBank/DDBJ whole genome shotgun (WGS) entry which is preliminary data.</text>
</comment>
<feature type="region of interest" description="Disordered" evidence="1">
    <location>
        <begin position="116"/>
        <end position="149"/>
    </location>
</feature>
<reference evidence="2 3" key="1">
    <citation type="journal article" date="2022" name="G3 (Bethesda)">
        <title>Whole-genome sequence and methylome profiling of the almond [Prunus dulcis (Mill.) D.A. Webb] cultivar 'Nonpareil'.</title>
        <authorList>
            <person name="D'Amico-Willman K.M."/>
            <person name="Ouma W.Z."/>
            <person name="Meulia T."/>
            <person name="Sideli G.M."/>
            <person name="Gradziel T.M."/>
            <person name="Fresnedo-Ramirez J."/>
        </authorList>
    </citation>
    <scope>NUCLEOTIDE SEQUENCE [LARGE SCALE GENOMIC DNA]</scope>
    <source>
        <strain evidence="2">Clone GOH B32 T37-40</strain>
    </source>
</reference>
<name>A0AAD4WH49_PRUDU</name>
<evidence type="ECO:0000313" key="2">
    <source>
        <dbReference type="EMBL" id="KAI5343046.1"/>
    </source>
</evidence>
<dbReference type="AlphaFoldDB" id="A0AAD4WH49"/>
<gene>
    <name evidence="2" type="ORF">L3X38_010922</name>
</gene>
<accession>A0AAD4WH49</accession>
<keyword evidence="3" id="KW-1185">Reference proteome</keyword>
<dbReference type="EMBL" id="JAJFAZ020000002">
    <property type="protein sequence ID" value="KAI5343046.1"/>
    <property type="molecule type" value="Genomic_DNA"/>
</dbReference>
<proteinExistence type="predicted"/>
<protein>
    <submittedName>
        <fullName evidence="2">Uncharacterized protein</fullName>
    </submittedName>
</protein>
<feature type="compositionally biased region" description="Polar residues" evidence="1">
    <location>
        <begin position="140"/>
        <end position="149"/>
    </location>
</feature>
<evidence type="ECO:0000313" key="3">
    <source>
        <dbReference type="Proteomes" id="UP001054821"/>
    </source>
</evidence>
<sequence length="149" mass="16755">MFVKTREKLLFLDHVKKVAGVSLIKAGTVQFSPKLPGLNTAATTTNSVTQPRGKKEGGESYLIQVLVRPEVAGKVTDIEGKYGQFFPSKPVVLCWFLVGEIGWVRWRRRRRRRRNWVGQVEEEEEEEEKLGGSGGRTKSELASKNVAVQ</sequence>